<proteinExistence type="predicted"/>
<dbReference type="AlphaFoldDB" id="A0AB74UAR8"/>
<gene>
    <name evidence="2" type="ORF">ABV408_11380</name>
</gene>
<dbReference type="EMBL" id="CP159578">
    <property type="protein sequence ID" value="XCJ78047.1"/>
    <property type="molecule type" value="Genomic_DNA"/>
</dbReference>
<keyword evidence="1" id="KW-0812">Transmembrane</keyword>
<reference evidence="2" key="1">
    <citation type="submission" date="2024-06" db="EMBL/GenBank/DDBJ databases">
        <title>Complete genome of Salinicola endophyticus HNIBRBA4755.</title>
        <authorList>
            <person name="Shin S.Y."/>
            <person name="Kang H."/>
            <person name="Song J."/>
        </authorList>
    </citation>
    <scope>NUCLEOTIDE SEQUENCE</scope>
    <source>
        <strain evidence="2">HNIBRBA4755</strain>
    </source>
</reference>
<keyword evidence="1" id="KW-0472">Membrane</keyword>
<evidence type="ECO:0008006" key="3">
    <source>
        <dbReference type="Google" id="ProtNLM"/>
    </source>
</evidence>
<organism evidence="2">
    <name type="scientific">Salinicola endophyticus</name>
    <dbReference type="NCBI Taxonomy" id="1949083"/>
    <lineage>
        <taxon>Bacteria</taxon>
        <taxon>Pseudomonadati</taxon>
        <taxon>Pseudomonadota</taxon>
        <taxon>Gammaproteobacteria</taxon>
        <taxon>Oceanospirillales</taxon>
        <taxon>Halomonadaceae</taxon>
        <taxon>Salinicola</taxon>
    </lineage>
</organism>
<protein>
    <recommendedName>
        <fullName evidence="3">Integron gene cassette protein</fullName>
    </recommendedName>
</protein>
<feature type="transmembrane region" description="Helical" evidence="1">
    <location>
        <begin position="107"/>
        <end position="127"/>
    </location>
</feature>
<name>A0AB74UAR8_9GAMM</name>
<evidence type="ECO:0000256" key="1">
    <source>
        <dbReference type="SAM" id="Phobius"/>
    </source>
</evidence>
<sequence>MNDSVAFGILLFTTIGVGALAFLLVIVGMILAPFIIDKVDRALGPLASEKELFFKRLPLSAHRMSVYGFKVLCRYTSWGERHIYRDHPDRVHAVESAPPWILNVVTWIYASFVIVAPIAILLAVIATRIHDAG</sequence>
<keyword evidence="1" id="KW-1133">Transmembrane helix</keyword>
<accession>A0AB74UAR8</accession>
<feature type="transmembrane region" description="Helical" evidence="1">
    <location>
        <begin position="7"/>
        <end position="36"/>
    </location>
</feature>
<dbReference type="RefSeq" id="WP_353979069.1">
    <property type="nucleotide sequence ID" value="NZ_CP159578.1"/>
</dbReference>
<evidence type="ECO:0000313" key="2">
    <source>
        <dbReference type="EMBL" id="XCJ78047.1"/>
    </source>
</evidence>